<dbReference type="SFLD" id="SFLDG00358">
    <property type="entry name" value="Main_(cytGST)"/>
    <property type="match status" value="1"/>
</dbReference>
<dbReference type="InterPro" id="IPR010987">
    <property type="entry name" value="Glutathione-S-Trfase_C-like"/>
</dbReference>
<sequence>MIITLYGIGVSAFVAKVRIVLDLKGLPFEEVPPPGGYGSDEYRRLVPAGSVPGMVVDGVPLHDSNAMMEFLDEIAPEPPLMPSEPFARARVRALLGFHDTRVEAAVRALFPLVKRDWRAEPEAVEAACAGVEAALERLDQLDAAAAVLAGEGVTLADLAYPCTLQMGAMLGAEMDRPLVLPPRIEDWCAQVSTLPAVARSLTIHAEAMEDWMAGFRRA</sequence>
<dbReference type="Gene3D" id="3.40.30.10">
    <property type="entry name" value="Glutaredoxin"/>
    <property type="match status" value="1"/>
</dbReference>
<dbReference type="InterPro" id="IPR036282">
    <property type="entry name" value="Glutathione-S-Trfase_C_sf"/>
</dbReference>
<dbReference type="Pfam" id="PF00043">
    <property type="entry name" value="GST_C"/>
    <property type="match status" value="1"/>
</dbReference>
<dbReference type="RefSeq" id="WP_177236219.1">
    <property type="nucleotide sequence ID" value="NZ_FOQH01000005.1"/>
</dbReference>
<evidence type="ECO:0000259" key="2">
    <source>
        <dbReference type="PROSITE" id="PS50405"/>
    </source>
</evidence>
<dbReference type="SUPFAM" id="SSF52833">
    <property type="entry name" value="Thioredoxin-like"/>
    <property type="match status" value="1"/>
</dbReference>
<organism evidence="3 4">
    <name type="scientific">Albimonas pacifica</name>
    <dbReference type="NCBI Taxonomy" id="1114924"/>
    <lineage>
        <taxon>Bacteria</taxon>
        <taxon>Pseudomonadati</taxon>
        <taxon>Pseudomonadota</taxon>
        <taxon>Alphaproteobacteria</taxon>
        <taxon>Rhodobacterales</taxon>
        <taxon>Paracoccaceae</taxon>
        <taxon>Albimonas</taxon>
    </lineage>
</organism>
<gene>
    <name evidence="3" type="ORF">SAMN05216258_10542</name>
</gene>
<dbReference type="PROSITE" id="PS50404">
    <property type="entry name" value="GST_NTER"/>
    <property type="match status" value="1"/>
</dbReference>
<dbReference type="GO" id="GO:0005737">
    <property type="term" value="C:cytoplasm"/>
    <property type="evidence" value="ECO:0007669"/>
    <property type="project" value="TreeGrafter"/>
</dbReference>
<dbReference type="Proteomes" id="UP000199377">
    <property type="component" value="Unassembled WGS sequence"/>
</dbReference>
<feature type="domain" description="GST C-terminal" evidence="2">
    <location>
        <begin position="84"/>
        <end position="218"/>
    </location>
</feature>
<name>A0A1I3GAG1_9RHOB</name>
<dbReference type="InterPro" id="IPR004045">
    <property type="entry name" value="Glutathione_S-Trfase_N"/>
</dbReference>
<keyword evidence="3" id="KW-0808">Transferase</keyword>
<dbReference type="EMBL" id="FOQH01000005">
    <property type="protein sequence ID" value="SFI20212.1"/>
    <property type="molecule type" value="Genomic_DNA"/>
</dbReference>
<dbReference type="Pfam" id="PF13417">
    <property type="entry name" value="GST_N_3"/>
    <property type="match status" value="1"/>
</dbReference>
<dbReference type="PANTHER" id="PTHR43968">
    <property type="match status" value="1"/>
</dbReference>
<accession>A0A1I3GAG1</accession>
<dbReference type="InterPro" id="IPR004046">
    <property type="entry name" value="GST_C"/>
</dbReference>
<dbReference type="AlphaFoldDB" id="A0A1I3GAG1"/>
<protein>
    <submittedName>
        <fullName evidence="3">Glutathione S-transferase/maleylpyruvate isomerase</fullName>
    </submittedName>
</protein>
<dbReference type="SUPFAM" id="SSF47616">
    <property type="entry name" value="GST C-terminal domain-like"/>
    <property type="match status" value="1"/>
</dbReference>
<dbReference type="PANTHER" id="PTHR43968:SF6">
    <property type="entry name" value="GLUTATHIONE S-TRANSFERASE OMEGA"/>
    <property type="match status" value="1"/>
</dbReference>
<dbReference type="GO" id="GO:0016740">
    <property type="term" value="F:transferase activity"/>
    <property type="evidence" value="ECO:0007669"/>
    <property type="project" value="UniProtKB-KW"/>
</dbReference>
<evidence type="ECO:0000313" key="3">
    <source>
        <dbReference type="EMBL" id="SFI20212.1"/>
    </source>
</evidence>
<dbReference type="InterPro" id="IPR050983">
    <property type="entry name" value="GST_Omega/HSP26"/>
</dbReference>
<dbReference type="InterPro" id="IPR036249">
    <property type="entry name" value="Thioredoxin-like_sf"/>
</dbReference>
<dbReference type="SFLD" id="SFLDS00019">
    <property type="entry name" value="Glutathione_Transferase_(cytos"/>
    <property type="match status" value="1"/>
</dbReference>
<keyword evidence="3" id="KW-0670">Pyruvate</keyword>
<reference evidence="3 4" key="1">
    <citation type="submission" date="2016-10" db="EMBL/GenBank/DDBJ databases">
        <authorList>
            <person name="de Groot N.N."/>
        </authorList>
    </citation>
    <scope>NUCLEOTIDE SEQUENCE [LARGE SCALE GENOMIC DNA]</scope>
    <source>
        <strain evidence="3 4">CGMCC 1.11030</strain>
    </source>
</reference>
<dbReference type="PROSITE" id="PS50405">
    <property type="entry name" value="GST_CTER"/>
    <property type="match status" value="1"/>
</dbReference>
<dbReference type="CDD" id="cd00299">
    <property type="entry name" value="GST_C_family"/>
    <property type="match status" value="1"/>
</dbReference>
<proteinExistence type="predicted"/>
<evidence type="ECO:0000313" key="4">
    <source>
        <dbReference type="Proteomes" id="UP000199377"/>
    </source>
</evidence>
<evidence type="ECO:0000259" key="1">
    <source>
        <dbReference type="PROSITE" id="PS50404"/>
    </source>
</evidence>
<dbReference type="STRING" id="1114924.SAMN05216258_10542"/>
<dbReference type="GO" id="GO:0016853">
    <property type="term" value="F:isomerase activity"/>
    <property type="evidence" value="ECO:0007669"/>
    <property type="project" value="UniProtKB-KW"/>
</dbReference>
<dbReference type="CDD" id="cd00570">
    <property type="entry name" value="GST_N_family"/>
    <property type="match status" value="1"/>
</dbReference>
<dbReference type="InterPro" id="IPR040079">
    <property type="entry name" value="Glutathione_S-Trfase"/>
</dbReference>
<feature type="domain" description="GST N-terminal" evidence="1">
    <location>
        <begin position="1"/>
        <end position="79"/>
    </location>
</feature>
<keyword evidence="3" id="KW-0413">Isomerase</keyword>
<keyword evidence="4" id="KW-1185">Reference proteome</keyword>
<dbReference type="Gene3D" id="1.20.1050.10">
    <property type="match status" value="1"/>
</dbReference>